<feature type="signal peptide" evidence="2">
    <location>
        <begin position="1"/>
        <end position="28"/>
    </location>
</feature>
<dbReference type="Proteomes" id="UP000051952">
    <property type="component" value="Unassembled WGS sequence"/>
</dbReference>
<accession>A0A0S4KHB0</accession>
<evidence type="ECO:0000256" key="1">
    <source>
        <dbReference type="SAM" id="Phobius"/>
    </source>
</evidence>
<dbReference type="EMBL" id="CYKH01001760">
    <property type="protein sequence ID" value="CUI15082.1"/>
    <property type="molecule type" value="Genomic_DNA"/>
</dbReference>
<gene>
    <name evidence="3" type="ORF">BSAL_22875</name>
</gene>
<feature type="transmembrane region" description="Helical" evidence="1">
    <location>
        <begin position="145"/>
        <end position="164"/>
    </location>
</feature>
<reference evidence="4" key="1">
    <citation type="submission" date="2015-09" db="EMBL/GenBank/DDBJ databases">
        <authorList>
            <consortium name="Pathogen Informatics"/>
        </authorList>
    </citation>
    <scope>NUCLEOTIDE SEQUENCE [LARGE SCALE GENOMIC DNA]</scope>
    <source>
        <strain evidence="4">Lake Konstanz</strain>
    </source>
</reference>
<evidence type="ECO:0000313" key="3">
    <source>
        <dbReference type="EMBL" id="CUI15082.1"/>
    </source>
</evidence>
<protein>
    <submittedName>
        <fullName evidence="3">GPI-anchored surface protein, putative</fullName>
    </submittedName>
</protein>
<dbReference type="AlphaFoldDB" id="A0A0S4KHB0"/>
<keyword evidence="1" id="KW-0812">Transmembrane</keyword>
<evidence type="ECO:0000256" key="2">
    <source>
        <dbReference type="SAM" id="SignalP"/>
    </source>
</evidence>
<name>A0A0S4KHB0_BODSA</name>
<sequence>VMDSRYWRAESTLLSMLIHTFRMCYALATNVDEVFQFSHGAVTLSLDRVLVEVLNFAVGMQFPECLYGLANQMLVHQTPRLLLRGRLITPYDLLAMIPISHAQVENPDSLAASRIIDARPRGRVHASCFMRSTPNSNHITDADIYWRRVIAASVFVFIGGIFVSRQANARFTFL</sequence>
<dbReference type="VEuPathDB" id="TriTrypDB:BSAL_22875"/>
<evidence type="ECO:0000313" key="4">
    <source>
        <dbReference type="Proteomes" id="UP000051952"/>
    </source>
</evidence>
<keyword evidence="1" id="KW-0472">Membrane</keyword>
<keyword evidence="2" id="KW-0732">Signal</keyword>
<proteinExistence type="predicted"/>
<keyword evidence="4" id="KW-1185">Reference proteome</keyword>
<keyword evidence="1" id="KW-1133">Transmembrane helix</keyword>
<feature type="non-terminal residue" evidence="3">
    <location>
        <position position="1"/>
    </location>
</feature>
<feature type="chain" id="PRO_5006623301" evidence="2">
    <location>
        <begin position="29"/>
        <end position="174"/>
    </location>
</feature>
<organism evidence="3 4">
    <name type="scientific">Bodo saltans</name>
    <name type="common">Flagellated protozoan</name>
    <dbReference type="NCBI Taxonomy" id="75058"/>
    <lineage>
        <taxon>Eukaryota</taxon>
        <taxon>Discoba</taxon>
        <taxon>Euglenozoa</taxon>
        <taxon>Kinetoplastea</taxon>
        <taxon>Metakinetoplastina</taxon>
        <taxon>Eubodonida</taxon>
        <taxon>Bodonidae</taxon>
        <taxon>Bodo</taxon>
    </lineage>
</organism>